<dbReference type="Proteomes" id="UP000885826">
    <property type="component" value="Unassembled WGS sequence"/>
</dbReference>
<dbReference type="InterPro" id="IPR010156">
    <property type="entry name" value="CRISPR-assoc_prot_Cas6"/>
</dbReference>
<evidence type="ECO:0000256" key="3">
    <source>
        <dbReference type="ARBA" id="ARBA00023118"/>
    </source>
</evidence>
<dbReference type="AlphaFoldDB" id="A0A9C9ENE7"/>
<comment type="caution">
    <text evidence="7">The sequence shown here is derived from an EMBL/GenBank/DDBJ whole genome shotgun (WGS) entry which is preliminary data.</text>
</comment>
<sequence>MRIKISFSALSKKGVMLPRHHNYLVQAFIYRNLSRHIARFVHDRGYQYEKRRFRLFTFSRIYGKFIQQEDVIVYPGKCSLWIASPITEILESFAASLARKGKFKLGSNFCSVDSIEVPFSEKYGEEIIIRVLSPITVYSTLLTRDNKKKTYYYSPFEPDFSRLIKENLFKKYALLNHGETEEGLTFSIEPKKVSKRNLHIIFYKKTVIKAWSGIYILRGSASLIRIAFDCGLGAKNSQGFGMIEKYG</sequence>
<dbReference type="EMBL" id="DRIG01000092">
    <property type="protein sequence ID" value="HEC79169.1"/>
    <property type="molecule type" value="Genomic_DNA"/>
</dbReference>
<reference evidence="7" key="1">
    <citation type="journal article" date="2020" name="mSystems">
        <title>Genome- and Community-Level Interaction Insights into Carbon Utilization and Element Cycling Functions of Hydrothermarchaeota in Hydrothermal Sediment.</title>
        <authorList>
            <person name="Zhou Z."/>
            <person name="Liu Y."/>
            <person name="Xu W."/>
            <person name="Pan J."/>
            <person name="Luo Z.H."/>
            <person name="Li M."/>
        </authorList>
    </citation>
    <scope>NUCLEOTIDE SEQUENCE</scope>
    <source>
        <strain evidence="7">HyVt-388</strain>
    </source>
</reference>
<dbReference type="InterPro" id="IPR045747">
    <property type="entry name" value="CRISPR-assoc_prot_Cas6_N_sf"/>
</dbReference>
<evidence type="ECO:0000313" key="8">
    <source>
        <dbReference type="Proteomes" id="UP000885826"/>
    </source>
</evidence>
<dbReference type="Pfam" id="PF01881">
    <property type="entry name" value="Cas_Cas6_C"/>
    <property type="match status" value="1"/>
</dbReference>
<comment type="function">
    <text evidence="4">CRISPR (clustered regularly interspaced short palindromic repeat), is an adaptive immune system that provides protection against mobile genetic elements (viruses, transposable elements and conjugative plasmids). CRISPR clusters contain sequences complementary to antecedent mobile elements and target invading nucleic acids. CRISPR clusters are transcribed and processed into CRISPR RNA (crRNA).</text>
</comment>
<proteinExistence type="inferred from homology"/>
<dbReference type="GO" id="GO:0003723">
    <property type="term" value="F:RNA binding"/>
    <property type="evidence" value="ECO:0007669"/>
    <property type="project" value="UniProtKB-KW"/>
</dbReference>
<accession>A0A9C9ENE7</accession>
<dbReference type="GO" id="GO:0016788">
    <property type="term" value="F:hydrolase activity, acting on ester bonds"/>
    <property type="evidence" value="ECO:0007669"/>
    <property type="project" value="InterPro"/>
</dbReference>
<keyword evidence="3" id="KW-0051">Antiviral defense</keyword>
<feature type="active site" description="Proton acceptor" evidence="5">
    <location>
        <position position="30"/>
    </location>
</feature>
<organism evidence="7 8">
    <name type="scientific">candidate division WOR-3 bacterium</name>
    <dbReference type="NCBI Taxonomy" id="2052148"/>
    <lineage>
        <taxon>Bacteria</taxon>
        <taxon>Bacteria division WOR-3</taxon>
    </lineage>
</organism>
<evidence type="ECO:0000259" key="6">
    <source>
        <dbReference type="Pfam" id="PF01881"/>
    </source>
</evidence>
<feature type="active site" description="Proton donor" evidence="5">
    <location>
        <position position="42"/>
    </location>
</feature>
<comment type="similarity">
    <text evidence="1 4">Belongs to the CRISPR-associated protein Cas6/Cse3/CasE family.</text>
</comment>
<gene>
    <name evidence="7" type="primary">cas6</name>
    <name evidence="7" type="ORF">ENI34_08535</name>
</gene>
<feature type="domain" description="CRISPR associated protein Cas6 C-terminal" evidence="6">
    <location>
        <begin position="122"/>
        <end position="244"/>
    </location>
</feature>
<protein>
    <recommendedName>
        <fullName evidence="4">CRISPR-associated endoribonuclease</fullName>
    </recommendedName>
</protein>
<dbReference type="NCBIfam" id="TIGR01877">
    <property type="entry name" value="cas_cas6"/>
    <property type="match status" value="1"/>
</dbReference>
<evidence type="ECO:0000256" key="5">
    <source>
        <dbReference type="PIRSR" id="PIRSR005054-50"/>
    </source>
</evidence>
<evidence type="ECO:0000313" key="7">
    <source>
        <dbReference type="EMBL" id="HEC79169.1"/>
    </source>
</evidence>
<evidence type="ECO:0000256" key="1">
    <source>
        <dbReference type="ARBA" id="ARBA00005937"/>
    </source>
</evidence>
<evidence type="ECO:0000256" key="2">
    <source>
        <dbReference type="ARBA" id="ARBA00022884"/>
    </source>
</evidence>
<dbReference type="Gene3D" id="3.30.70.1890">
    <property type="match status" value="1"/>
</dbReference>
<evidence type="ECO:0000256" key="4">
    <source>
        <dbReference type="PIRNR" id="PIRNR005054"/>
    </source>
</evidence>
<dbReference type="Gene3D" id="3.30.70.1900">
    <property type="match status" value="1"/>
</dbReference>
<name>A0A9C9ENE7_UNCW3</name>
<dbReference type="PANTHER" id="PTHR36984:SF1">
    <property type="entry name" value="CRISPR-ASSOCIATED ENDORIBONUCLEASE CAS6 1"/>
    <property type="match status" value="1"/>
</dbReference>
<dbReference type="Pfam" id="PF21350">
    <property type="entry name" value="Cas6_I-A"/>
    <property type="match status" value="1"/>
</dbReference>
<dbReference type="PIRSF" id="PIRSF005054">
    <property type="entry name" value="PF1131"/>
    <property type="match status" value="1"/>
</dbReference>
<dbReference type="PANTHER" id="PTHR36984">
    <property type="entry name" value="CRISPR-ASSOCIATED ENDORIBONUCLEASE CAS6 1"/>
    <property type="match status" value="1"/>
</dbReference>
<dbReference type="InterPro" id="IPR049435">
    <property type="entry name" value="Cas_Cas6_C"/>
</dbReference>
<dbReference type="GO" id="GO:0051607">
    <property type="term" value="P:defense response to virus"/>
    <property type="evidence" value="ECO:0007669"/>
    <property type="project" value="UniProtKB-KW"/>
</dbReference>
<dbReference type="CDD" id="cd21140">
    <property type="entry name" value="Cas6_I-like"/>
    <property type="match status" value="1"/>
</dbReference>
<keyword evidence="2" id="KW-0694">RNA-binding</keyword>